<dbReference type="EMBL" id="QSND01000002">
    <property type="protein sequence ID" value="KAA6451926.1"/>
    <property type="molecule type" value="Genomic_DNA"/>
</dbReference>
<dbReference type="RefSeq" id="WP_148957764.1">
    <property type="nucleotide sequence ID" value="NZ_QSND01000002.1"/>
</dbReference>
<sequence length="66" mass="7251">MKTSKIKKKDHVLPLFIQIITLTYRTAAGRTNANTVAFHQFNQQFHPSFADPAASCEAAGGWTSDA</sequence>
<proteinExistence type="predicted"/>
<dbReference type="Proteomes" id="UP000324326">
    <property type="component" value="Unassembled WGS sequence"/>
</dbReference>
<protein>
    <submittedName>
        <fullName evidence="1">Uncharacterized protein</fullName>
    </submittedName>
</protein>
<reference evidence="1 2" key="1">
    <citation type="submission" date="2018-08" db="EMBL/GenBank/DDBJ databases">
        <title>Bacillus phenotypic plasticity.</title>
        <authorList>
            <person name="Hurtado E."/>
        </authorList>
    </citation>
    <scope>NUCLEOTIDE SEQUENCE [LARGE SCALE GENOMIC DNA]</scope>
    <source>
        <strain evidence="1 2">427</strain>
    </source>
</reference>
<organism evidence="1 2">
    <name type="scientific">Bacillus swezeyi</name>
    <dbReference type="NCBI Taxonomy" id="1925020"/>
    <lineage>
        <taxon>Bacteria</taxon>
        <taxon>Bacillati</taxon>
        <taxon>Bacillota</taxon>
        <taxon>Bacilli</taxon>
        <taxon>Bacillales</taxon>
        <taxon>Bacillaceae</taxon>
        <taxon>Bacillus</taxon>
    </lineage>
</organism>
<comment type="caution">
    <text evidence="1">The sequence shown here is derived from an EMBL/GenBank/DDBJ whole genome shotgun (WGS) entry which is preliminary data.</text>
</comment>
<evidence type="ECO:0000313" key="1">
    <source>
        <dbReference type="EMBL" id="KAA6451926.1"/>
    </source>
</evidence>
<name>A0A5M8RXP4_9BACI</name>
<dbReference type="AlphaFoldDB" id="A0A5M8RXP4"/>
<gene>
    <name evidence="1" type="ORF">DX927_14570</name>
</gene>
<evidence type="ECO:0000313" key="2">
    <source>
        <dbReference type="Proteomes" id="UP000324326"/>
    </source>
</evidence>
<accession>A0A5M8RXP4</accession>